<evidence type="ECO:0000313" key="3">
    <source>
        <dbReference type="Proteomes" id="UP000008798"/>
    </source>
</evidence>
<organism evidence="2 3">
    <name type="scientific">Coprococcus catus GD/7</name>
    <dbReference type="NCBI Taxonomy" id="717962"/>
    <lineage>
        <taxon>Bacteria</taxon>
        <taxon>Bacillati</taxon>
        <taxon>Bacillota</taxon>
        <taxon>Clostridia</taxon>
        <taxon>Lachnospirales</taxon>
        <taxon>Lachnospiraceae</taxon>
        <taxon>Coprococcus</taxon>
    </lineage>
</organism>
<name>D4J925_9FIRM</name>
<dbReference type="STRING" id="717962.CC1_21420"/>
<dbReference type="Proteomes" id="UP000008798">
    <property type="component" value="Chromosome"/>
</dbReference>
<dbReference type="EMBL" id="FP929038">
    <property type="protein sequence ID" value="CBK80846.1"/>
    <property type="molecule type" value="Genomic_DNA"/>
</dbReference>
<evidence type="ECO:0000259" key="1">
    <source>
        <dbReference type="Pfam" id="PF01385"/>
    </source>
</evidence>
<dbReference type="HOGENOM" id="CLU_2698291_0_0_9"/>
<dbReference type="InterPro" id="IPR001959">
    <property type="entry name" value="Transposase"/>
</dbReference>
<accession>D4J925</accession>
<feature type="domain" description="Probable transposase IS891/IS1136/IS1341" evidence="1">
    <location>
        <begin position="2"/>
        <end position="57"/>
    </location>
</feature>
<dbReference type="PATRIC" id="fig|717962.3.peg.2063"/>
<dbReference type="Pfam" id="PF01385">
    <property type="entry name" value="OrfB_IS605"/>
    <property type="match status" value="1"/>
</dbReference>
<dbReference type="KEGG" id="cct:CC1_21420"/>
<evidence type="ECO:0000313" key="2">
    <source>
        <dbReference type="EMBL" id="CBK80846.1"/>
    </source>
</evidence>
<dbReference type="AlphaFoldDB" id="D4J925"/>
<reference evidence="2 3" key="2">
    <citation type="submission" date="2010-03" db="EMBL/GenBank/DDBJ databases">
        <authorList>
            <person name="Pajon A."/>
        </authorList>
    </citation>
    <scope>NUCLEOTIDE SEQUENCE [LARGE SCALE GENOMIC DNA]</scope>
    <source>
        <strain evidence="2 3">GD/7</strain>
    </source>
</reference>
<dbReference type="RefSeq" id="WP_015514414.1">
    <property type="nucleotide sequence ID" value="NC_021009.1"/>
</dbReference>
<protein>
    <submittedName>
        <fullName evidence="2">Probable transposase</fullName>
    </submittedName>
</protein>
<proteinExistence type="predicted"/>
<sequence length="73" mass="8414">MIKKSSNYARQCKKIAGLYAKTKHRRSDFLHQMACRLARDYDVIAVEDLNMAAMKKSLNFGRSVSDNAWVTFL</sequence>
<gene>
    <name evidence="2" type="ORF">CC1_21420</name>
</gene>
<reference evidence="2 3" key="1">
    <citation type="submission" date="2010-03" db="EMBL/GenBank/DDBJ databases">
        <title>The genome sequence of Coprococcus catus GD/7.</title>
        <authorList>
            <consortium name="metaHIT consortium -- http://www.metahit.eu/"/>
            <person name="Pajon A."/>
            <person name="Turner K."/>
            <person name="Parkhill J."/>
            <person name="Duncan S."/>
            <person name="Flint H."/>
        </authorList>
    </citation>
    <scope>NUCLEOTIDE SEQUENCE [LARGE SCALE GENOMIC DNA]</scope>
    <source>
        <strain evidence="2 3">GD/7</strain>
    </source>
</reference>